<dbReference type="STRING" id="229535.A0A0M8NQZ2"/>
<protein>
    <recommendedName>
        <fullName evidence="1">Helitron helicase-like domain-containing protein</fullName>
    </recommendedName>
</protein>
<dbReference type="InterPro" id="IPR025476">
    <property type="entry name" value="Helitron_helicase-like"/>
</dbReference>
<sequence length="239" mass="27582">MNDEPESRSPILRQHTWCMTCLRVSVPKWTDTDSVSLQPFVVRCFAETYDGKNCQHCNKLHKPCETDPEPDVDDEGTAIVLRLPHELVVGVAACVRHLVASFDSFVKAHRRAHSLPGTRVPCAPGHQGCLFPRLFCQERAHTGLGDENELESMVRMLGPAHLFVTFSATDLHWDDLMRHLPRYEDWKAADTTERMRIASINLRDNPHIAAQWFYIRFDAFRDMVLRPHFAIINHWDSIW</sequence>
<dbReference type="EMBL" id="LHQQ01000372">
    <property type="protein sequence ID" value="KOS36938.1"/>
    <property type="molecule type" value="Genomic_DNA"/>
</dbReference>
<name>A0A0M8NQZ2_9EURO</name>
<evidence type="ECO:0000313" key="2">
    <source>
        <dbReference type="EMBL" id="KOS36938.1"/>
    </source>
</evidence>
<accession>A0A0M8NQZ2</accession>
<dbReference type="AlphaFoldDB" id="A0A0M8NQZ2"/>
<proteinExistence type="predicted"/>
<evidence type="ECO:0000313" key="3">
    <source>
        <dbReference type="Proteomes" id="UP000037696"/>
    </source>
</evidence>
<reference evidence="2 3" key="1">
    <citation type="submission" date="2015-08" db="EMBL/GenBank/DDBJ databases">
        <title>Genome sequencing of Penicillium nordicum.</title>
        <authorList>
            <person name="Nguyen H.D."/>
            <person name="Seifert K.A."/>
        </authorList>
    </citation>
    <scope>NUCLEOTIDE SEQUENCE [LARGE SCALE GENOMIC DNA]</scope>
    <source>
        <strain evidence="2 3">DAOMC 185683</strain>
    </source>
</reference>
<feature type="domain" description="Helitron helicase-like" evidence="1">
    <location>
        <begin position="148"/>
        <end position="228"/>
    </location>
</feature>
<dbReference type="Pfam" id="PF14214">
    <property type="entry name" value="Helitron_like_N"/>
    <property type="match status" value="1"/>
</dbReference>
<keyword evidence="3" id="KW-1185">Reference proteome</keyword>
<dbReference type="OrthoDB" id="4368112at2759"/>
<organism evidence="2 3">
    <name type="scientific">Penicillium nordicum</name>
    <dbReference type="NCBI Taxonomy" id="229535"/>
    <lineage>
        <taxon>Eukaryota</taxon>
        <taxon>Fungi</taxon>
        <taxon>Dikarya</taxon>
        <taxon>Ascomycota</taxon>
        <taxon>Pezizomycotina</taxon>
        <taxon>Eurotiomycetes</taxon>
        <taxon>Eurotiomycetidae</taxon>
        <taxon>Eurotiales</taxon>
        <taxon>Aspergillaceae</taxon>
        <taxon>Penicillium</taxon>
    </lineage>
</organism>
<evidence type="ECO:0000259" key="1">
    <source>
        <dbReference type="Pfam" id="PF14214"/>
    </source>
</evidence>
<gene>
    <name evidence="2" type="ORF">ACN38_g12296</name>
</gene>
<comment type="caution">
    <text evidence="2">The sequence shown here is derived from an EMBL/GenBank/DDBJ whole genome shotgun (WGS) entry which is preliminary data.</text>
</comment>
<dbReference type="Proteomes" id="UP000037696">
    <property type="component" value="Unassembled WGS sequence"/>
</dbReference>